<comment type="caution">
    <text evidence="2">The sequence shown here is derived from an EMBL/GenBank/DDBJ whole genome shotgun (WGS) entry which is preliminary data.</text>
</comment>
<evidence type="ECO:0008006" key="4">
    <source>
        <dbReference type="Google" id="ProtNLM"/>
    </source>
</evidence>
<gene>
    <name evidence="2" type="ORF">TWF694_006754</name>
</gene>
<proteinExistence type="predicted"/>
<keyword evidence="3" id="KW-1185">Reference proteome</keyword>
<feature type="region of interest" description="Disordered" evidence="1">
    <location>
        <begin position="1"/>
        <end position="97"/>
    </location>
</feature>
<feature type="compositionally biased region" description="Basic and acidic residues" evidence="1">
    <location>
        <begin position="33"/>
        <end position="50"/>
    </location>
</feature>
<name>A0AAV9XL71_9PEZI</name>
<protein>
    <recommendedName>
        <fullName evidence="4">WHIM1 domain-containing protein</fullName>
    </recommendedName>
</protein>
<reference evidence="2 3" key="1">
    <citation type="submission" date="2019-10" db="EMBL/GenBank/DDBJ databases">
        <authorList>
            <person name="Palmer J.M."/>
        </authorList>
    </citation>
    <scope>NUCLEOTIDE SEQUENCE [LARGE SCALE GENOMIC DNA]</scope>
    <source>
        <strain evidence="2 3">TWF694</strain>
    </source>
</reference>
<organism evidence="2 3">
    <name type="scientific">Orbilia ellipsospora</name>
    <dbReference type="NCBI Taxonomy" id="2528407"/>
    <lineage>
        <taxon>Eukaryota</taxon>
        <taxon>Fungi</taxon>
        <taxon>Dikarya</taxon>
        <taxon>Ascomycota</taxon>
        <taxon>Pezizomycotina</taxon>
        <taxon>Orbiliomycetes</taxon>
        <taxon>Orbiliales</taxon>
        <taxon>Orbiliaceae</taxon>
        <taxon>Orbilia</taxon>
    </lineage>
</organism>
<evidence type="ECO:0000313" key="3">
    <source>
        <dbReference type="Proteomes" id="UP001365542"/>
    </source>
</evidence>
<dbReference type="EMBL" id="JAVHJO010000002">
    <property type="protein sequence ID" value="KAK6542813.1"/>
    <property type="molecule type" value="Genomic_DNA"/>
</dbReference>
<evidence type="ECO:0000256" key="1">
    <source>
        <dbReference type="SAM" id="MobiDB-lite"/>
    </source>
</evidence>
<feature type="compositionally biased region" description="Basic and acidic residues" evidence="1">
    <location>
        <begin position="288"/>
        <end position="297"/>
    </location>
</feature>
<feature type="region of interest" description="Disordered" evidence="1">
    <location>
        <begin position="272"/>
        <end position="303"/>
    </location>
</feature>
<feature type="compositionally biased region" description="Basic and acidic residues" evidence="1">
    <location>
        <begin position="1"/>
        <end position="20"/>
    </location>
</feature>
<dbReference type="AlphaFoldDB" id="A0AAV9XL71"/>
<evidence type="ECO:0000313" key="2">
    <source>
        <dbReference type="EMBL" id="KAK6542813.1"/>
    </source>
</evidence>
<sequence>MASKGKDRKLTPDRKSRSVRNEPLARNPQPRARKSDKTTKKDDPLSDDNRALVGAPLKETKRKRDSANGTSRPTSKKTKVELTTTPNKTSSVALTSTTAADPAKDAIDDPLLSFPAGQFQTSSLTIASPTDERTNHEDVPLALPNFEWIEVSHTPETFLTRLQLRSFLLLFGHLAPRALNPRNMKYIQLKVFMDPNRMWTVQEMGKIMQILLSIVGEELVDLLKRRRNWNGDKILHEKRNVVKELMRMGFTEDMWEEFYELLYDMEDDQFGNSDESGGSIGRNRGRPTRRDPDESRNRRSNAAEPTVKYELLRQLLIISVSGTKVRQCLQENHTNARKVANATNTAGRTLKSELKAIVKEMKVQKKAGANEEAIGELEDMLKDTQTKISHLSLTEWLEKRKLDPRSSQPIGKDLLGNAYYLLPPYDGELVGYASWVLCQKGPELDHPLGEDWVPVEGDGGCSKEFYAIDGVKAVRELIEWIQKKARSRGAIDAGDLDNHTGASDCEVVLIGKLQQFAEMRQTSAR</sequence>
<dbReference type="Proteomes" id="UP001365542">
    <property type="component" value="Unassembled WGS sequence"/>
</dbReference>
<accession>A0AAV9XL71</accession>